<dbReference type="InterPro" id="IPR034829">
    <property type="entry name" value="DnaD-like_sf"/>
</dbReference>
<dbReference type="eggNOG" id="COG3935">
    <property type="taxonomic scope" value="Bacteria"/>
</dbReference>
<protein>
    <submittedName>
        <fullName evidence="4">Primosome, DnaD subunit</fullName>
    </submittedName>
</protein>
<dbReference type="InterPro" id="IPR053843">
    <property type="entry name" value="DnaD_N"/>
</dbReference>
<dbReference type="InterPro" id="IPR036388">
    <property type="entry name" value="WH-like_DNA-bd_sf"/>
</dbReference>
<dbReference type="InterPro" id="IPR053162">
    <property type="entry name" value="DnaD"/>
</dbReference>
<dbReference type="NCBIfam" id="TIGR01446">
    <property type="entry name" value="DnaD_dom"/>
    <property type="match status" value="1"/>
</dbReference>
<dbReference type="HOGENOM" id="CLU_091656_0_1_9"/>
<dbReference type="PANTHER" id="PTHR37293">
    <property type="entry name" value="PHAGE REPLICATION PROTEIN-RELATED"/>
    <property type="match status" value="1"/>
</dbReference>
<evidence type="ECO:0000313" key="4">
    <source>
        <dbReference type="EMBL" id="ACA59405.1"/>
    </source>
</evidence>
<reference evidence="4 5" key="2">
    <citation type="journal article" date="2008" name="Science">
        <title>Environmental genomics reveals a single-species ecosystem deep within Earth.</title>
        <authorList>
            <person name="Chivian D."/>
            <person name="Brodie E.L."/>
            <person name="Alm E.J."/>
            <person name="Culley D.E."/>
            <person name="Dehal P.S."/>
            <person name="Desantis T.Z."/>
            <person name="Gihring T.M."/>
            <person name="Lapidus A."/>
            <person name="Lin L.H."/>
            <person name="Lowry S.R."/>
            <person name="Moser D.P."/>
            <person name="Richardson P.M."/>
            <person name="Southam G."/>
            <person name="Wanger G."/>
            <person name="Pratt L.M."/>
            <person name="Andersen G.L."/>
            <person name="Hazen T.C."/>
            <person name="Brockman F.J."/>
            <person name="Arkin A.P."/>
            <person name="Onstott T.C."/>
        </authorList>
    </citation>
    <scope>NUCLEOTIDE SEQUENCE [LARGE SCALE GENOMIC DNA]</scope>
    <source>
        <strain evidence="4 5">MP104C</strain>
    </source>
</reference>
<accession>B1I350</accession>
<name>B1I350_DESAP</name>
<dbReference type="Proteomes" id="UP000008544">
    <property type="component" value="Chromosome"/>
</dbReference>
<evidence type="ECO:0000256" key="1">
    <source>
        <dbReference type="ARBA" id="ARBA00093462"/>
    </source>
</evidence>
<evidence type="ECO:0000313" key="5">
    <source>
        <dbReference type="Proteomes" id="UP000008544"/>
    </source>
</evidence>
<dbReference type="PANTHER" id="PTHR37293:SF6">
    <property type="entry name" value="DNA REPLICATION PROTEIN DNAD"/>
    <property type="match status" value="1"/>
</dbReference>
<dbReference type="AlphaFoldDB" id="B1I350"/>
<dbReference type="STRING" id="477974.Daud_0892"/>
<organism evidence="4 5">
    <name type="scientific">Desulforudis audaxviator (strain MP104C)</name>
    <dbReference type="NCBI Taxonomy" id="477974"/>
    <lineage>
        <taxon>Bacteria</taxon>
        <taxon>Bacillati</taxon>
        <taxon>Bacillota</taxon>
        <taxon>Clostridia</taxon>
        <taxon>Thermoanaerobacterales</taxon>
        <taxon>Candidatus Desulforudaceae</taxon>
        <taxon>Candidatus Desulforudis</taxon>
    </lineage>
</organism>
<comment type="similarity">
    <text evidence="1">Belongs to the DnaB/DnaD family.</text>
</comment>
<dbReference type="SUPFAM" id="SSF158499">
    <property type="entry name" value="DnaD domain-like"/>
    <property type="match status" value="1"/>
</dbReference>
<dbReference type="Pfam" id="PF21984">
    <property type="entry name" value="DnaD_N"/>
    <property type="match status" value="1"/>
</dbReference>
<proteinExistence type="inferred from homology"/>
<dbReference type="Pfam" id="PF07261">
    <property type="entry name" value="DnaB_2"/>
    <property type="match status" value="1"/>
</dbReference>
<dbReference type="InterPro" id="IPR006343">
    <property type="entry name" value="DnaB/C_C"/>
</dbReference>
<evidence type="ECO:0000259" key="3">
    <source>
        <dbReference type="Pfam" id="PF21984"/>
    </source>
</evidence>
<dbReference type="OrthoDB" id="1652900at2"/>
<feature type="domain" description="DnaB/C C-terminal" evidence="2">
    <location>
        <begin position="156"/>
        <end position="224"/>
    </location>
</feature>
<reference evidence="5" key="1">
    <citation type="submission" date="2007-10" db="EMBL/GenBank/DDBJ databases">
        <title>Complete sequence of chromosome of Desulforudis audaxviator MP104C.</title>
        <authorList>
            <person name="Copeland A."/>
            <person name="Lucas S."/>
            <person name="Lapidus A."/>
            <person name="Barry K."/>
            <person name="Glavina del Rio T."/>
            <person name="Dalin E."/>
            <person name="Tice H."/>
            <person name="Bruce D."/>
            <person name="Pitluck S."/>
            <person name="Lowry S.R."/>
            <person name="Larimer F."/>
            <person name="Land M.L."/>
            <person name="Hauser L."/>
            <person name="Kyrpides N."/>
            <person name="Ivanova N.N."/>
            <person name="Richardson P."/>
        </authorList>
    </citation>
    <scope>NUCLEOTIDE SEQUENCE [LARGE SCALE GENOMIC DNA]</scope>
    <source>
        <strain evidence="5">MP104C</strain>
    </source>
</reference>
<dbReference type="Gene3D" id="1.10.10.10">
    <property type="entry name" value="Winged helix-like DNA-binding domain superfamily/Winged helix DNA-binding domain"/>
    <property type="match status" value="1"/>
</dbReference>
<keyword evidence="5" id="KW-1185">Reference proteome</keyword>
<dbReference type="RefSeq" id="WP_012301991.1">
    <property type="nucleotide sequence ID" value="NC_010424.1"/>
</dbReference>
<sequence length="260" mass="29528">MAVKQYREGNITAAFGTDLFIHGVTFVPSLLLKSYRQMGLNESEMMLLLHLLRLRTEEKELCPPAALLGGFMSGGQAQAERDLEGLLAKGVIAVTQYFREDDQGVTEGYDFEPLFEKLSEAWARSKVHEIELTQALLENGAHAGLEDRELGQLCAEFAREFGRPLSPIEAEQVSRWYSGLGPALVREALRRAVLIGKYNFRYIDSILLAWHKNNVRTIEQVHAFEQEFQQLRSKRKPKKAAAESRNREKEKALIKALYMS</sequence>
<dbReference type="KEGG" id="dau:Daud_0892"/>
<dbReference type="Gene3D" id="1.10.10.630">
    <property type="entry name" value="DnaD domain-like"/>
    <property type="match status" value="1"/>
</dbReference>
<gene>
    <name evidence="4" type="ordered locus">Daud_0892</name>
</gene>
<feature type="domain" description="DnaD N-terminal" evidence="3">
    <location>
        <begin position="27"/>
        <end position="122"/>
    </location>
</feature>
<dbReference type="EMBL" id="CP000860">
    <property type="protein sequence ID" value="ACA59405.1"/>
    <property type="molecule type" value="Genomic_DNA"/>
</dbReference>
<evidence type="ECO:0000259" key="2">
    <source>
        <dbReference type="Pfam" id="PF07261"/>
    </source>
</evidence>